<sequence length="284" mass="32053">MDPSIAEALLARYLAFVRLWQRQRRPEISRVVDSRRPCGEPVECVSFETQVVFYHAHAEYVSAVTVKLAELGCGYEAALDEDPPSWLELDSWQTTLAQLIQREPRKAYTISPEAFVLEAVRKMVTHNVGALAVVESDCETTRSELRLVGVFTERDYLRKIIVASRASRDTTVAQVMSRELVCVTPQQRVGDALQLMVEHDIRHLPVLERLPDGPHVTMVSMRQLMHQVAENHEKQVAALMAQLRKLALIVVDDKDSRYLRCPERSAAGNETNTPSDPAPDVRGQ</sequence>
<dbReference type="SUPFAM" id="SSF54631">
    <property type="entry name" value="CBS-domain pair"/>
    <property type="match status" value="1"/>
</dbReference>
<name>A0A7J7IF28_9RHOD</name>
<dbReference type="SMART" id="SM00116">
    <property type="entry name" value="CBS"/>
    <property type="match status" value="2"/>
</dbReference>
<accession>A0A7J7IF28</accession>
<proteinExistence type="predicted"/>
<dbReference type="EMBL" id="VWRR01000016">
    <property type="protein sequence ID" value="KAF6001137.1"/>
    <property type="molecule type" value="Genomic_DNA"/>
</dbReference>
<dbReference type="OrthoDB" id="418595at2759"/>
<keyword evidence="6" id="KW-1185">Reference proteome</keyword>
<evidence type="ECO:0000256" key="1">
    <source>
        <dbReference type="ARBA" id="ARBA00023122"/>
    </source>
</evidence>
<dbReference type="PROSITE" id="PS51371">
    <property type="entry name" value="CBS"/>
    <property type="match status" value="2"/>
</dbReference>
<dbReference type="InterPro" id="IPR000644">
    <property type="entry name" value="CBS_dom"/>
</dbReference>
<dbReference type="Proteomes" id="UP000530660">
    <property type="component" value="Unassembled WGS sequence"/>
</dbReference>
<reference evidence="5 6" key="1">
    <citation type="journal article" date="2020" name="J. Phycol.">
        <title>Comparative genome analysis reveals Cyanidiococcus gen. nov., a new extremophilic red algal genus sister to Cyanidioschyzon (Cyanidioschyzonaceae, Rhodophyta).</title>
        <authorList>
            <person name="Liu S.-L."/>
            <person name="Chiang Y.-R."/>
            <person name="Yoon H.S."/>
            <person name="Fu H.-Y."/>
        </authorList>
    </citation>
    <scope>NUCLEOTIDE SEQUENCE [LARGE SCALE GENOMIC DNA]</scope>
    <source>
        <strain evidence="5 6">THAL066</strain>
    </source>
</reference>
<dbReference type="CDD" id="cd04623">
    <property type="entry name" value="CBS_pair_bac_euk"/>
    <property type="match status" value="1"/>
</dbReference>
<protein>
    <recommendedName>
        <fullName evidence="4">CBS domain-containing protein</fullName>
    </recommendedName>
</protein>
<dbReference type="PANTHER" id="PTHR43080:SF2">
    <property type="entry name" value="CBS DOMAIN-CONTAINING PROTEIN"/>
    <property type="match status" value="1"/>
</dbReference>
<dbReference type="InterPro" id="IPR044725">
    <property type="entry name" value="CBSX3_CBS_dom"/>
</dbReference>
<dbReference type="Pfam" id="PF00571">
    <property type="entry name" value="CBS"/>
    <property type="match status" value="2"/>
</dbReference>
<evidence type="ECO:0000256" key="3">
    <source>
        <dbReference type="SAM" id="MobiDB-lite"/>
    </source>
</evidence>
<keyword evidence="1 2" id="KW-0129">CBS domain</keyword>
<feature type="domain" description="CBS" evidence="4">
    <location>
        <begin position="176"/>
        <end position="234"/>
    </location>
</feature>
<evidence type="ECO:0000313" key="6">
    <source>
        <dbReference type="Proteomes" id="UP000530660"/>
    </source>
</evidence>
<evidence type="ECO:0000256" key="2">
    <source>
        <dbReference type="PROSITE-ProRule" id="PRU00703"/>
    </source>
</evidence>
<feature type="domain" description="CBS" evidence="4">
    <location>
        <begin position="102"/>
        <end position="167"/>
    </location>
</feature>
<dbReference type="InterPro" id="IPR046342">
    <property type="entry name" value="CBS_dom_sf"/>
</dbReference>
<evidence type="ECO:0000313" key="5">
    <source>
        <dbReference type="EMBL" id="KAF6001137.1"/>
    </source>
</evidence>
<comment type="caution">
    <text evidence="5">The sequence shown here is derived from an EMBL/GenBank/DDBJ whole genome shotgun (WGS) entry which is preliminary data.</text>
</comment>
<organism evidence="5 6">
    <name type="scientific">Cyanidiococcus yangmingshanensis</name>
    <dbReference type="NCBI Taxonomy" id="2690220"/>
    <lineage>
        <taxon>Eukaryota</taxon>
        <taxon>Rhodophyta</taxon>
        <taxon>Bangiophyceae</taxon>
        <taxon>Cyanidiales</taxon>
        <taxon>Cyanidiaceae</taxon>
        <taxon>Cyanidiococcus</taxon>
    </lineage>
</organism>
<dbReference type="AlphaFoldDB" id="A0A7J7IF28"/>
<dbReference type="PANTHER" id="PTHR43080">
    <property type="entry name" value="CBS DOMAIN-CONTAINING PROTEIN CBSX3, MITOCHONDRIAL"/>
    <property type="match status" value="1"/>
</dbReference>
<feature type="region of interest" description="Disordered" evidence="3">
    <location>
        <begin position="262"/>
        <end position="284"/>
    </location>
</feature>
<gene>
    <name evidence="5" type="ORF">F1559_003458</name>
</gene>
<dbReference type="Gene3D" id="3.10.580.10">
    <property type="entry name" value="CBS-domain"/>
    <property type="match status" value="1"/>
</dbReference>
<evidence type="ECO:0000259" key="4">
    <source>
        <dbReference type="PROSITE" id="PS51371"/>
    </source>
</evidence>
<dbReference type="InterPro" id="IPR051257">
    <property type="entry name" value="Diverse_CBS-Domain"/>
</dbReference>